<evidence type="ECO:0000313" key="3">
    <source>
        <dbReference type="Proteomes" id="UP001291623"/>
    </source>
</evidence>
<name>A0AAE1RHB3_9SOLA</name>
<protein>
    <submittedName>
        <fullName evidence="2">Uncharacterized protein</fullName>
    </submittedName>
</protein>
<feature type="compositionally biased region" description="Basic and acidic residues" evidence="1">
    <location>
        <begin position="62"/>
        <end position="95"/>
    </location>
</feature>
<organism evidence="2 3">
    <name type="scientific">Anisodus tanguticus</name>
    <dbReference type="NCBI Taxonomy" id="243964"/>
    <lineage>
        <taxon>Eukaryota</taxon>
        <taxon>Viridiplantae</taxon>
        <taxon>Streptophyta</taxon>
        <taxon>Embryophyta</taxon>
        <taxon>Tracheophyta</taxon>
        <taxon>Spermatophyta</taxon>
        <taxon>Magnoliopsida</taxon>
        <taxon>eudicotyledons</taxon>
        <taxon>Gunneridae</taxon>
        <taxon>Pentapetalae</taxon>
        <taxon>asterids</taxon>
        <taxon>lamiids</taxon>
        <taxon>Solanales</taxon>
        <taxon>Solanaceae</taxon>
        <taxon>Solanoideae</taxon>
        <taxon>Hyoscyameae</taxon>
        <taxon>Anisodus</taxon>
    </lineage>
</organism>
<reference evidence="2" key="1">
    <citation type="submission" date="2023-12" db="EMBL/GenBank/DDBJ databases">
        <title>Genome assembly of Anisodus tanguticus.</title>
        <authorList>
            <person name="Wang Y.-J."/>
        </authorList>
    </citation>
    <scope>NUCLEOTIDE SEQUENCE</scope>
    <source>
        <strain evidence="2">KB-2021</strain>
        <tissue evidence="2">Leaf</tissue>
    </source>
</reference>
<dbReference type="Gene3D" id="2.30.29.30">
    <property type="entry name" value="Pleckstrin-homology domain (PH domain)/Phosphotyrosine-binding domain (PTB)"/>
    <property type="match status" value="1"/>
</dbReference>
<feature type="compositionally biased region" description="Basic residues" evidence="1">
    <location>
        <begin position="44"/>
        <end position="60"/>
    </location>
</feature>
<dbReference type="AlphaFoldDB" id="A0AAE1RHB3"/>
<evidence type="ECO:0000313" key="2">
    <source>
        <dbReference type="EMBL" id="KAK4351600.1"/>
    </source>
</evidence>
<dbReference type="Proteomes" id="UP001291623">
    <property type="component" value="Unassembled WGS sequence"/>
</dbReference>
<dbReference type="InterPro" id="IPR011993">
    <property type="entry name" value="PH-like_dom_sf"/>
</dbReference>
<accession>A0AAE1RHB3</accession>
<evidence type="ECO:0000256" key="1">
    <source>
        <dbReference type="SAM" id="MobiDB-lite"/>
    </source>
</evidence>
<dbReference type="EMBL" id="JAVYJV010000016">
    <property type="protein sequence ID" value="KAK4351600.1"/>
    <property type="molecule type" value="Genomic_DNA"/>
</dbReference>
<proteinExistence type="predicted"/>
<keyword evidence="3" id="KW-1185">Reference proteome</keyword>
<gene>
    <name evidence="2" type="ORF">RND71_030913</name>
</gene>
<feature type="region of interest" description="Disordered" evidence="1">
    <location>
        <begin position="44"/>
        <end position="95"/>
    </location>
</feature>
<sequence length="176" mass="20560">MMVQEHAGNEKSCVWHAPDFADGELKDELFCIRFASMEIVLKRKSRKRKVRRKPKTKPMKGIKAEKAEEKTKEGDVKEEKAEDKDAEKKDESGPDHKTSCILVEIFAEWDMSNVNTTTYQYTRHEKHGYTWVSRLAPDYFTGITQTSWRQRRFVLSQVEDLSELLYIGSRPKNIVC</sequence>
<comment type="caution">
    <text evidence="2">The sequence shown here is derived from an EMBL/GenBank/DDBJ whole genome shotgun (WGS) entry which is preliminary data.</text>
</comment>